<name>A0ABT2DXZ9_9ENTR</name>
<dbReference type="InterPro" id="IPR029058">
    <property type="entry name" value="AB_hydrolase_fold"/>
</dbReference>
<comment type="caution">
    <text evidence="3">The sequence shown here is derived from an EMBL/GenBank/DDBJ whole genome shotgun (WGS) entry which is preliminary data.</text>
</comment>
<sequence>MPYAMNEGVKLYYEIHGEKGHPVFFIHGGGGNTLAWFQQVPFFSRNYRAILVDLRGFKHSACPPEKVHPQFFADDIRVIMDAEGLTQAAFVCQSLGAWAGLRLAVQSPERVSCLFISGSPTPAYSETNWAILRSSGDIFNSGKFGGTGRDSGIGWNRDFIKAHPDIAFLYSQIKLLNGPFDARTMQDDSIKLYPQDFENYTVPTIIAGGAHDDFLSPESHFHTATLVPGAGTYTFPDAGHSAYFESPEEFNSVVNAFLTKHVKAQK</sequence>
<dbReference type="PRINTS" id="PR00111">
    <property type="entry name" value="ABHYDROLASE"/>
</dbReference>
<evidence type="ECO:0000313" key="3">
    <source>
        <dbReference type="EMBL" id="MCS2160507.1"/>
    </source>
</evidence>
<gene>
    <name evidence="3" type="ORF">MUU47_05080</name>
</gene>
<evidence type="ECO:0000259" key="2">
    <source>
        <dbReference type="Pfam" id="PF12697"/>
    </source>
</evidence>
<dbReference type="InterPro" id="IPR000073">
    <property type="entry name" value="AB_hydrolase_1"/>
</dbReference>
<protein>
    <submittedName>
        <fullName evidence="3">Alpha/beta hydrolase</fullName>
    </submittedName>
</protein>
<dbReference type="PANTHER" id="PTHR43798">
    <property type="entry name" value="MONOACYLGLYCEROL LIPASE"/>
    <property type="match status" value="1"/>
</dbReference>
<dbReference type="InterPro" id="IPR050266">
    <property type="entry name" value="AB_hydrolase_sf"/>
</dbReference>
<proteinExistence type="predicted"/>
<feature type="domain" description="AB hydrolase-1" evidence="2">
    <location>
        <begin position="23"/>
        <end position="251"/>
    </location>
</feature>
<dbReference type="Proteomes" id="UP001205357">
    <property type="component" value="Unassembled WGS sequence"/>
</dbReference>
<keyword evidence="1 3" id="KW-0378">Hydrolase</keyword>
<dbReference type="Pfam" id="PF12697">
    <property type="entry name" value="Abhydrolase_6"/>
    <property type="match status" value="1"/>
</dbReference>
<dbReference type="PANTHER" id="PTHR43798:SF31">
    <property type="entry name" value="AB HYDROLASE SUPERFAMILY PROTEIN YCLE"/>
    <property type="match status" value="1"/>
</dbReference>
<dbReference type="EMBL" id="JALIGE010000069">
    <property type="protein sequence ID" value="MCS2160507.1"/>
    <property type="molecule type" value="Genomic_DNA"/>
</dbReference>
<reference evidence="3 4" key="1">
    <citation type="submission" date="2022-04" db="EMBL/GenBank/DDBJ databases">
        <title>Proposal of a three novel species of Scandinavium, Scandinavium hiltneri, Scandinavium manionii, Scandinavium tedordense.</title>
        <authorList>
            <person name="Maddock D.W."/>
            <person name="Brady C.L."/>
            <person name="Denman S."/>
            <person name="Arnold D."/>
        </authorList>
    </citation>
    <scope>NUCLEOTIDE SEQUENCE [LARGE SCALE GENOMIC DNA]</scope>
    <source>
        <strain evidence="3 4">H11S7</strain>
    </source>
</reference>
<evidence type="ECO:0000256" key="1">
    <source>
        <dbReference type="ARBA" id="ARBA00022801"/>
    </source>
</evidence>
<dbReference type="Gene3D" id="3.40.50.1820">
    <property type="entry name" value="alpha/beta hydrolase"/>
    <property type="match status" value="1"/>
</dbReference>
<dbReference type="RefSeq" id="WP_258987094.1">
    <property type="nucleotide sequence ID" value="NZ_JALIGE010000069.1"/>
</dbReference>
<evidence type="ECO:0000313" key="4">
    <source>
        <dbReference type="Proteomes" id="UP001205357"/>
    </source>
</evidence>
<dbReference type="SUPFAM" id="SSF53474">
    <property type="entry name" value="alpha/beta-Hydrolases"/>
    <property type="match status" value="1"/>
</dbReference>
<dbReference type="GO" id="GO:0016787">
    <property type="term" value="F:hydrolase activity"/>
    <property type="evidence" value="ECO:0007669"/>
    <property type="project" value="UniProtKB-KW"/>
</dbReference>
<keyword evidence="4" id="KW-1185">Reference proteome</keyword>
<accession>A0ABT2DXZ9</accession>
<organism evidence="3 4">
    <name type="scientific">Scandinavium hiltneri</name>
    <dbReference type="NCBI Taxonomy" id="2926519"/>
    <lineage>
        <taxon>Bacteria</taxon>
        <taxon>Pseudomonadati</taxon>
        <taxon>Pseudomonadota</taxon>
        <taxon>Gammaproteobacteria</taxon>
        <taxon>Enterobacterales</taxon>
        <taxon>Enterobacteriaceae</taxon>
        <taxon>Scandinavium</taxon>
    </lineage>
</organism>